<proteinExistence type="predicted"/>
<gene>
    <name evidence="1" type="ORF">AVEN_224713_1</name>
</gene>
<evidence type="ECO:0000313" key="1">
    <source>
        <dbReference type="EMBL" id="GBM32326.1"/>
    </source>
</evidence>
<comment type="caution">
    <text evidence="1">The sequence shown here is derived from an EMBL/GenBank/DDBJ whole genome shotgun (WGS) entry which is preliminary data.</text>
</comment>
<dbReference type="EMBL" id="BGPR01000705">
    <property type="protein sequence ID" value="GBM32326.1"/>
    <property type="molecule type" value="Genomic_DNA"/>
</dbReference>
<evidence type="ECO:0000313" key="2">
    <source>
        <dbReference type="Proteomes" id="UP000499080"/>
    </source>
</evidence>
<dbReference type="Proteomes" id="UP000499080">
    <property type="component" value="Unassembled WGS sequence"/>
</dbReference>
<dbReference type="AlphaFoldDB" id="A0A4Y2EWC5"/>
<reference evidence="1 2" key="1">
    <citation type="journal article" date="2019" name="Sci. Rep.">
        <title>Orb-weaving spider Araneus ventricosus genome elucidates the spidroin gene catalogue.</title>
        <authorList>
            <person name="Kono N."/>
            <person name="Nakamura H."/>
            <person name="Ohtoshi R."/>
            <person name="Moran D.A.P."/>
            <person name="Shinohara A."/>
            <person name="Yoshida Y."/>
            <person name="Fujiwara M."/>
            <person name="Mori M."/>
            <person name="Tomita M."/>
            <person name="Arakawa K."/>
        </authorList>
    </citation>
    <scope>NUCLEOTIDE SEQUENCE [LARGE SCALE GENOMIC DNA]</scope>
</reference>
<name>A0A4Y2EWC5_ARAVE</name>
<sequence length="116" mass="12665">MIKEFATKDDKLVNYRCRCVDKFPLSSNNNSNVRTDGVAFIDTPAQNITPPPLNGILSCINAGLFRVQRSQDDNPPIVRLYTKAGLVREEHVAPLSSSSSEVLLCLLSAGTTVARC</sequence>
<protein>
    <submittedName>
        <fullName evidence="1">Uncharacterized protein</fullName>
    </submittedName>
</protein>
<accession>A0A4Y2EWC5</accession>
<organism evidence="1 2">
    <name type="scientific">Araneus ventricosus</name>
    <name type="common">Orbweaver spider</name>
    <name type="synonym">Epeira ventricosa</name>
    <dbReference type="NCBI Taxonomy" id="182803"/>
    <lineage>
        <taxon>Eukaryota</taxon>
        <taxon>Metazoa</taxon>
        <taxon>Ecdysozoa</taxon>
        <taxon>Arthropoda</taxon>
        <taxon>Chelicerata</taxon>
        <taxon>Arachnida</taxon>
        <taxon>Araneae</taxon>
        <taxon>Araneomorphae</taxon>
        <taxon>Entelegynae</taxon>
        <taxon>Araneoidea</taxon>
        <taxon>Araneidae</taxon>
        <taxon>Araneus</taxon>
    </lineage>
</organism>
<keyword evidence="2" id="KW-1185">Reference proteome</keyword>